<dbReference type="PANTHER" id="PTHR23026">
    <property type="entry name" value="NADPH NITROREDUCTASE"/>
    <property type="match status" value="1"/>
</dbReference>
<evidence type="ECO:0000256" key="2">
    <source>
        <dbReference type="ARBA" id="ARBA00022643"/>
    </source>
</evidence>
<reference evidence="5" key="1">
    <citation type="submission" date="2018-06" db="EMBL/GenBank/DDBJ databases">
        <authorList>
            <person name="Zhirakovskaya E."/>
        </authorList>
    </citation>
    <scope>NUCLEOTIDE SEQUENCE</scope>
</reference>
<keyword evidence="3" id="KW-0560">Oxidoreductase</keyword>
<protein>
    <submittedName>
        <fullName evidence="5">Nitroreductase family protein</fullName>
    </submittedName>
</protein>
<organism evidence="5">
    <name type="scientific">hydrothermal vent metagenome</name>
    <dbReference type="NCBI Taxonomy" id="652676"/>
    <lineage>
        <taxon>unclassified sequences</taxon>
        <taxon>metagenomes</taxon>
        <taxon>ecological metagenomes</taxon>
    </lineage>
</organism>
<dbReference type="GO" id="GO:0016491">
    <property type="term" value="F:oxidoreductase activity"/>
    <property type="evidence" value="ECO:0007669"/>
    <property type="project" value="UniProtKB-KW"/>
</dbReference>
<dbReference type="Gene3D" id="3.40.109.10">
    <property type="entry name" value="NADH Oxidase"/>
    <property type="match status" value="1"/>
</dbReference>
<dbReference type="CDD" id="cd02144">
    <property type="entry name" value="iodotyrosine_dehalogenase"/>
    <property type="match status" value="1"/>
</dbReference>
<dbReference type="EMBL" id="UOEU01000225">
    <property type="protein sequence ID" value="VAW31466.1"/>
    <property type="molecule type" value="Genomic_DNA"/>
</dbReference>
<name>A0A3B0VHC7_9ZZZZ</name>
<keyword evidence="2" id="KW-0288">FMN</keyword>
<gene>
    <name evidence="5" type="ORF">MNBD_CHLOROFLEXI01-1568</name>
</gene>
<dbReference type="PANTHER" id="PTHR23026:SF90">
    <property type="entry name" value="IODOTYROSINE DEIODINASE 1"/>
    <property type="match status" value="1"/>
</dbReference>
<keyword evidence="1" id="KW-0285">Flavoprotein</keyword>
<dbReference type="SUPFAM" id="SSF55469">
    <property type="entry name" value="FMN-dependent nitroreductase-like"/>
    <property type="match status" value="1"/>
</dbReference>
<evidence type="ECO:0000313" key="5">
    <source>
        <dbReference type="EMBL" id="VAW31466.1"/>
    </source>
</evidence>
<dbReference type="InterPro" id="IPR000415">
    <property type="entry name" value="Nitroreductase-like"/>
</dbReference>
<dbReference type="InterPro" id="IPR029479">
    <property type="entry name" value="Nitroreductase"/>
</dbReference>
<evidence type="ECO:0000256" key="1">
    <source>
        <dbReference type="ARBA" id="ARBA00022630"/>
    </source>
</evidence>
<proteinExistence type="predicted"/>
<evidence type="ECO:0000256" key="3">
    <source>
        <dbReference type="ARBA" id="ARBA00023002"/>
    </source>
</evidence>
<accession>A0A3B0VHC7</accession>
<dbReference type="InterPro" id="IPR050627">
    <property type="entry name" value="Nitroreductase/BluB"/>
</dbReference>
<dbReference type="AlphaFoldDB" id="A0A3B0VHC7"/>
<sequence>MSQIPSVPLEFTHYPENVMRQRTADFLAMMKTRHSIRDFADKPVPLDVISDCLATAGRAPSGANQQPWHFVVVTDSDIKHQIRLAAEEEERAFYAGRASDEWLEALAPLGTDDDKSFIDRAGCLIVIFAQSYGLDEAGNKIKHYYVQESVGIATGFLIAALHNAGLACLTHTPSPMNFLSKILNRPRNERAYINLVVGFPEETAVVPTHALDKKVFGEFVSFV</sequence>
<dbReference type="Pfam" id="PF00881">
    <property type="entry name" value="Nitroreductase"/>
    <property type="match status" value="1"/>
</dbReference>
<evidence type="ECO:0000259" key="4">
    <source>
        <dbReference type="Pfam" id="PF00881"/>
    </source>
</evidence>
<feature type="domain" description="Nitroreductase" evidence="4">
    <location>
        <begin position="31"/>
        <end position="198"/>
    </location>
</feature>